<dbReference type="GO" id="GO:0020037">
    <property type="term" value="F:heme binding"/>
    <property type="evidence" value="ECO:0007669"/>
    <property type="project" value="InterPro"/>
</dbReference>
<comment type="similarity">
    <text evidence="2 9">Belongs to the cytochrome P450 family.</text>
</comment>
<evidence type="ECO:0000256" key="7">
    <source>
        <dbReference type="ARBA" id="ARBA00023033"/>
    </source>
</evidence>
<reference evidence="11 13" key="1">
    <citation type="journal article" date="2017" name="Nature">
        <title>The sunflower genome provides insights into oil metabolism, flowering and Asterid evolution.</title>
        <authorList>
            <person name="Badouin H."/>
            <person name="Gouzy J."/>
            <person name="Grassa C.J."/>
            <person name="Murat F."/>
            <person name="Staton S.E."/>
            <person name="Cottret L."/>
            <person name="Lelandais-Briere C."/>
            <person name="Owens G.L."/>
            <person name="Carrere S."/>
            <person name="Mayjonade B."/>
            <person name="Legrand L."/>
            <person name="Gill N."/>
            <person name="Kane N.C."/>
            <person name="Bowers J.E."/>
            <person name="Hubner S."/>
            <person name="Bellec A."/>
            <person name="Berard A."/>
            <person name="Berges H."/>
            <person name="Blanchet N."/>
            <person name="Boniface M.C."/>
            <person name="Brunel D."/>
            <person name="Catrice O."/>
            <person name="Chaidir N."/>
            <person name="Claudel C."/>
            <person name="Donnadieu C."/>
            <person name="Faraut T."/>
            <person name="Fievet G."/>
            <person name="Helmstetter N."/>
            <person name="King M."/>
            <person name="Knapp S.J."/>
            <person name="Lai Z."/>
            <person name="Le Paslier M.C."/>
            <person name="Lippi Y."/>
            <person name="Lorenzon L."/>
            <person name="Mandel J.R."/>
            <person name="Marage G."/>
            <person name="Marchand G."/>
            <person name="Marquand E."/>
            <person name="Bret-Mestries E."/>
            <person name="Morien E."/>
            <person name="Nambeesan S."/>
            <person name="Nguyen T."/>
            <person name="Pegot-Espagnet P."/>
            <person name="Pouilly N."/>
            <person name="Raftis F."/>
            <person name="Sallet E."/>
            <person name="Schiex T."/>
            <person name="Thomas J."/>
            <person name="Vandecasteele C."/>
            <person name="Vares D."/>
            <person name="Vear F."/>
            <person name="Vautrin S."/>
            <person name="Crespi M."/>
            <person name="Mangin B."/>
            <person name="Burke J.M."/>
            <person name="Salse J."/>
            <person name="Munos S."/>
            <person name="Vincourt P."/>
            <person name="Rieseberg L.H."/>
            <person name="Langlade N.B."/>
        </authorList>
    </citation>
    <scope>NUCLEOTIDE SEQUENCE [LARGE SCALE GENOMIC DNA]</scope>
    <source>
        <strain evidence="13">cv. SF193</strain>
        <tissue evidence="11">Leaves</tissue>
    </source>
</reference>
<dbReference type="Pfam" id="PF00067">
    <property type="entry name" value="p450"/>
    <property type="match status" value="1"/>
</dbReference>
<keyword evidence="10" id="KW-1133">Transmembrane helix</keyword>
<evidence type="ECO:0000256" key="9">
    <source>
        <dbReference type="RuleBase" id="RU000461"/>
    </source>
</evidence>
<dbReference type="FunFam" id="1.10.630.10:FF:000008">
    <property type="entry name" value="Cytochrome P450 71D8"/>
    <property type="match status" value="1"/>
</dbReference>
<dbReference type="InterPro" id="IPR001128">
    <property type="entry name" value="Cyt_P450"/>
</dbReference>
<keyword evidence="6 8" id="KW-0408">Iron</keyword>
<proteinExistence type="inferred from homology"/>
<dbReference type="InterPro" id="IPR017972">
    <property type="entry name" value="Cyt_P450_CS"/>
</dbReference>
<dbReference type="AlphaFoldDB" id="A0A251S2T9"/>
<dbReference type="PANTHER" id="PTHR47955">
    <property type="entry name" value="CYTOCHROME P450 FAMILY 71 PROTEIN"/>
    <property type="match status" value="1"/>
</dbReference>
<dbReference type="STRING" id="4232.A0A251S2T9"/>
<dbReference type="OrthoDB" id="1470350at2759"/>
<accession>A0A251S2T9</accession>
<dbReference type="OMA" id="VDEICMN"/>
<dbReference type="SUPFAM" id="SSF48264">
    <property type="entry name" value="Cytochrome P450"/>
    <property type="match status" value="1"/>
</dbReference>
<dbReference type="Proteomes" id="UP000215914">
    <property type="component" value="Chromosome 16"/>
</dbReference>
<organism evidence="12 13">
    <name type="scientific">Helianthus annuus</name>
    <name type="common">Common sunflower</name>
    <dbReference type="NCBI Taxonomy" id="4232"/>
    <lineage>
        <taxon>Eukaryota</taxon>
        <taxon>Viridiplantae</taxon>
        <taxon>Streptophyta</taxon>
        <taxon>Embryophyta</taxon>
        <taxon>Tracheophyta</taxon>
        <taxon>Spermatophyta</taxon>
        <taxon>Magnoliopsida</taxon>
        <taxon>eudicotyledons</taxon>
        <taxon>Gunneridae</taxon>
        <taxon>Pentapetalae</taxon>
        <taxon>asterids</taxon>
        <taxon>campanulids</taxon>
        <taxon>Asterales</taxon>
        <taxon>Asteraceae</taxon>
        <taxon>Asteroideae</taxon>
        <taxon>Heliantheae alliance</taxon>
        <taxon>Heliantheae</taxon>
        <taxon>Helianthus</taxon>
    </lineage>
</organism>
<name>A0A251S2T9_HELAN</name>
<evidence type="ECO:0000256" key="10">
    <source>
        <dbReference type="SAM" id="Phobius"/>
    </source>
</evidence>
<dbReference type="InterPro" id="IPR036396">
    <property type="entry name" value="Cyt_P450_sf"/>
</dbReference>
<dbReference type="PRINTS" id="PR00463">
    <property type="entry name" value="EP450I"/>
</dbReference>
<evidence type="ECO:0000256" key="1">
    <source>
        <dbReference type="ARBA" id="ARBA00001971"/>
    </source>
</evidence>
<dbReference type="PROSITE" id="PS00086">
    <property type="entry name" value="CYTOCHROME_P450"/>
    <property type="match status" value="1"/>
</dbReference>
<dbReference type="InParanoid" id="A0A251S2T9"/>
<reference evidence="12" key="2">
    <citation type="submission" date="2017-02" db="EMBL/GenBank/DDBJ databases">
        <title>Sunflower complete genome.</title>
        <authorList>
            <person name="Langlade N."/>
            <person name="Munos S."/>
        </authorList>
    </citation>
    <scope>NUCLEOTIDE SEQUENCE [LARGE SCALE GENOMIC DNA]</scope>
    <source>
        <tissue evidence="12">Leaves</tissue>
    </source>
</reference>
<evidence type="ECO:0000313" key="13">
    <source>
        <dbReference type="Proteomes" id="UP000215914"/>
    </source>
</evidence>
<evidence type="ECO:0000256" key="2">
    <source>
        <dbReference type="ARBA" id="ARBA00010617"/>
    </source>
</evidence>
<dbReference type="CDD" id="cd11072">
    <property type="entry name" value="CYP71-like"/>
    <property type="match status" value="1"/>
</dbReference>
<dbReference type="GO" id="GO:0051762">
    <property type="term" value="P:sesquiterpene biosynthetic process"/>
    <property type="evidence" value="ECO:0007669"/>
    <property type="project" value="UniProtKB-ARBA"/>
</dbReference>
<keyword evidence="10" id="KW-0472">Membrane</keyword>
<keyword evidence="4 8" id="KW-0479">Metal-binding</keyword>
<protein>
    <submittedName>
        <fullName evidence="11">Premnaspirodiene oxygenase</fullName>
        <ecNumber evidence="11">1.14.14.151</ecNumber>
    </submittedName>
    <submittedName>
        <fullName evidence="12">Putative cytochrome P450 71D11</fullName>
    </submittedName>
</protein>
<dbReference type="PANTHER" id="PTHR47955:SF8">
    <property type="entry name" value="CYTOCHROME P450 71D11-LIKE"/>
    <property type="match status" value="1"/>
</dbReference>
<keyword evidence="10" id="KW-0812">Transmembrane</keyword>
<dbReference type="Gene3D" id="1.10.630.10">
    <property type="entry name" value="Cytochrome P450"/>
    <property type="match status" value="1"/>
</dbReference>
<dbReference type="InterPro" id="IPR002401">
    <property type="entry name" value="Cyt_P450_E_grp-I"/>
</dbReference>
<evidence type="ECO:0000256" key="5">
    <source>
        <dbReference type="ARBA" id="ARBA00023002"/>
    </source>
</evidence>
<dbReference type="PRINTS" id="PR00385">
    <property type="entry name" value="P450"/>
</dbReference>
<evidence type="ECO:0000313" key="12">
    <source>
        <dbReference type="EMBL" id="OTF92793.1"/>
    </source>
</evidence>
<dbReference type="GO" id="GO:0004497">
    <property type="term" value="F:monooxygenase activity"/>
    <property type="evidence" value="ECO:0007669"/>
    <property type="project" value="UniProtKB-KW"/>
</dbReference>
<evidence type="ECO:0000256" key="8">
    <source>
        <dbReference type="PIRSR" id="PIRSR602401-1"/>
    </source>
</evidence>
<evidence type="ECO:0000256" key="6">
    <source>
        <dbReference type="ARBA" id="ARBA00023004"/>
    </source>
</evidence>
<dbReference type="GO" id="GO:0016705">
    <property type="term" value="F:oxidoreductase activity, acting on paired donors, with incorporation or reduction of molecular oxygen"/>
    <property type="evidence" value="ECO:0007669"/>
    <property type="project" value="InterPro"/>
</dbReference>
<gene>
    <name evidence="12" type="primary">C71DB</name>
    <name evidence="12" type="ORF">HannXRQ_Chr16g0525831</name>
    <name evidence="11" type="ORF">HanXRQr2_Chr01g0019661</name>
</gene>
<reference evidence="11" key="3">
    <citation type="submission" date="2020-06" db="EMBL/GenBank/DDBJ databases">
        <title>Helianthus annuus Genome sequencing and assembly Release 2.</title>
        <authorList>
            <person name="Gouzy J."/>
            <person name="Langlade N."/>
            <person name="Munos S."/>
        </authorList>
    </citation>
    <scope>NUCLEOTIDE SEQUENCE</scope>
    <source>
        <tissue evidence="11">Leaves</tissue>
    </source>
</reference>
<keyword evidence="3 8" id="KW-0349">Heme</keyword>
<evidence type="ECO:0000256" key="4">
    <source>
        <dbReference type="ARBA" id="ARBA00022723"/>
    </source>
</evidence>
<sequence length="509" mass="57231">MEPVFHPFQIVVAFLIFVFMLLKLTKKSTPNLPPGPWKLPLIGSIHHLGSALPHQRLRDLADKYGPLMHLQLGELSVVVVSSPETAKEVMKTHDLNFADRPSVYASSVICKGATNFTFAAYGDFWRRVRKICTQELLSPMRVQSFGPTREEEVSKFIKSISEHVGSQINLSERIFSLTYGITAKAAFGKKCKDEELFIALVKDASAAAAGFNISDLFPSATLLPLVTGFKAKLEKIRDRFQEIAGNIIEEHKIKKVASNVDVCNEDEDFVDVLMRFEECGDVKFPLSEANIKAIILDIFTGGSETSSTTVEWAMSEMLKHPKILEQTQTEIRKVVNKRGTIDETCIQEILFLKLVIKETLRLHPPAPLLLPRESRERCEINGYEIPAKSKVIVNAWAVNRNPKWWKDPEVFNPERFLDNSIDFKGLNFEYIPFGGGRRVCPGISFGLANVDLPLVKLLYHFDWKLPDGIASEDLDMSESFGVTVRRKTGLKLIPTAYHPLPALCARVDC</sequence>
<dbReference type="EMBL" id="MNCJ02000316">
    <property type="protein sequence ID" value="KAF5821847.1"/>
    <property type="molecule type" value="Genomic_DNA"/>
</dbReference>
<feature type="binding site" description="axial binding residue" evidence="8">
    <location>
        <position position="440"/>
    </location>
    <ligand>
        <name>heme</name>
        <dbReference type="ChEBI" id="CHEBI:30413"/>
    </ligand>
    <ligandPart>
        <name>Fe</name>
        <dbReference type="ChEBI" id="CHEBI:18248"/>
    </ligandPart>
</feature>
<dbReference type="EC" id="1.14.14.151" evidence="11"/>
<feature type="transmembrane region" description="Helical" evidence="10">
    <location>
        <begin position="6"/>
        <end position="24"/>
    </location>
</feature>
<evidence type="ECO:0000256" key="3">
    <source>
        <dbReference type="ARBA" id="ARBA00022617"/>
    </source>
</evidence>
<dbReference type="GO" id="GO:0005506">
    <property type="term" value="F:iron ion binding"/>
    <property type="evidence" value="ECO:0007669"/>
    <property type="project" value="InterPro"/>
</dbReference>
<dbReference type="EMBL" id="CM007905">
    <property type="protein sequence ID" value="OTF92793.1"/>
    <property type="molecule type" value="Genomic_DNA"/>
</dbReference>
<evidence type="ECO:0000313" key="11">
    <source>
        <dbReference type="EMBL" id="KAF5821847.1"/>
    </source>
</evidence>
<comment type="cofactor">
    <cofactor evidence="1 8">
        <name>heme</name>
        <dbReference type="ChEBI" id="CHEBI:30413"/>
    </cofactor>
</comment>
<dbReference type="Gramene" id="mRNA:HanXRQr2_Chr01g0019661">
    <property type="protein sequence ID" value="mRNA:HanXRQr2_Chr01g0019661"/>
    <property type="gene ID" value="HanXRQr2_Chr01g0019661"/>
</dbReference>
<keyword evidence="7 9" id="KW-0503">Monooxygenase</keyword>
<keyword evidence="5 9" id="KW-0560">Oxidoreductase</keyword>
<keyword evidence="13" id="KW-1185">Reference proteome</keyword>